<accession>G4Z8Z1</accession>
<dbReference type="PANTHER" id="PTHR46586">
    <property type="entry name" value="ANKYRIN REPEAT-CONTAINING PROTEIN"/>
    <property type="match status" value="1"/>
</dbReference>
<evidence type="ECO:0000313" key="3">
    <source>
        <dbReference type="Proteomes" id="UP000002640"/>
    </source>
</evidence>
<dbReference type="Proteomes" id="UP000002640">
    <property type="component" value="Unassembled WGS sequence"/>
</dbReference>
<dbReference type="RefSeq" id="XP_009522479.1">
    <property type="nucleotide sequence ID" value="XM_009524184.1"/>
</dbReference>
<dbReference type="EMBL" id="JH159153">
    <property type="protein sequence ID" value="EGZ19762.1"/>
    <property type="molecule type" value="Genomic_DNA"/>
</dbReference>
<dbReference type="InParanoid" id="G4Z8Z1"/>
<evidence type="ECO:0000256" key="1">
    <source>
        <dbReference type="SAM" id="MobiDB-lite"/>
    </source>
</evidence>
<feature type="region of interest" description="Disordered" evidence="1">
    <location>
        <begin position="436"/>
        <end position="457"/>
    </location>
</feature>
<gene>
    <name evidence="2" type="ORF">PHYSODRAFT_489634</name>
</gene>
<protein>
    <recommendedName>
        <fullName evidence="4">Ankyrin repeat-containing domain</fullName>
    </recommendedName>
</protein>
<reference evidence="2 3" key="1">
    <citation type="journal article" date="2006" name="Science">
        <title>Phytophthora genome sequences uncover evolutionary origins and mechanisms of pathogenesis.</title>
        <authorList>
            <person name="Tyler B.M."/>
            <person name="Tripathy S."/>
            <person name="Zhang X."/>
            <person name="Dehal P."/>
            <person name="Jiang R.H."/>
            <person name="Aerts A."/>
            <person name="Arredondo F.D."/>
            <person name="Baxter L."/>
            <person name="Bensasson D."/>
            <person name="Beynon J.L."/>
            <person name="Chapman J."/>
            <person name="Damasceno C.M."/>
            <person name="Dorrance A.E."/>
            <person name="Dou D."/>
            <person name="Dickerman A.W."/>
            <person name="Dubchak I.L."/>
            <person name="Garbelotto M."/>
            <person name="Gijzen M."/>
            <person name="Gordon S.G."/>
            <person name="Govers F."/>
            <person name="Grunwald N.J."/>
            <person name="Huang W."/>
            <person name="Ivors K.L."/>
            <person name="Jones R.W."/>
            <person name="Kamoun S."/>
            <person name="Krampis K."/>
            <person name="Lamour K.H."/>
            <person name="Lee M.K."/>
            <person name="McDonald W.H."/>
            <person name="Medina M."/>
            <person name="Meijer H.J."/>
            <person name="Nordberg E.K."/>
            <person name="Maclean D.J."/>
            <person name="Ospina-Giraldo M.D."/>
            <person name="Morris P.F."/>
            <person name="Phuntumart V."/>
            <person name="Putnam N.H."/>
            <person name="Rash S."/>
            <person name="Rose J.K."/>
            <person name="Sakihama Y."/>
            <person name="Salamov A.A."/>
            <person name="Savidor A."/>
            <person name="Scheuring C.F."/>
            <person name="Smith B.M."/>
            <person name="Sobral B.W."/>
            <person name="Terry A."/>
            <person name="Torto-Alalibo T.A."/>
            <person name="Win J."/>
            <person name="Xu Z."/>
            <person name="Zhang H."/>
            <person name="Grigoriev I.V."/>
            <person name="Rokhsar D.S."/>
            <person name="Boore J.L."/>
        </authorList>
    </citation>
    <scope>NUCLEOTIDE SEQUENCE [LARGE SCALE GENOMIC DNA]</scope>
    <source>
        <strain evidence="2 3">P6497</strain>
    </source>
</reference>
<evidence type="ECO:0000313" key="2">
    <source>
        <dbReference type="EMBL" id="EGZ19762.1"/>
    </source>
</evidence>
<dbReference type="OMA" id="ESHEYWT"/>
<sequence length="457" mass="51463">MLTAVRLVLHLQPAIEVLEQTINAISWFLGPPQSLPFHEACKFGSIELLDWMWSASCTRAGDRTPGWFLSNSLRSDPHYHKWQFSRSLKVAADRGDLPMMKWLFAHFSGCEAPSSVADEAQKKGYLLVLLFLWRHKTEDQGTNAHAVMQTSCSVRYGPRDVFWTVATIEKACENGQLAQCLDEGMQFSEPDAEIAIKHALRVGNLALAERLVPAGQSIFDYAAGCTRIEVIEMMVEIEYLQRDIRLAASMIPTVARSGRLDLVECIVQLACSGSEENENWVATWINAMEMGCRHGHLAVLQWLAGHPSGREALERARNDDDINCLLPAAAKGGYVEVMEFLYSQGLAIQYCRAMKAAIKKGRASSAKWLLDHHSFDESELRKLWVKAMYTSVGKGYLELLELFNELDASTPYAQSGVKRRRAGQTKSWWHYVKKSDVHRRQRGPSQHPRVVSSQPRA</sequence>
<dbReference type="Gene3D" id="1.25.40.20">
    <property type="entry name" value="Ankyrin repeat-containing domain"/>
    <property type="match status" value="1"/>
</dbReference>
<dbReference type="KEGG" id="psoj:PHYSODRAFT_489634"/>
<proteinExistence type="predicted"/>
<name>G4Z8Z1_PHYSP</name>
<dbReference type="SUPFAM" id="SSF48403">
    <property type="entry name" value="Ankyrin repeat"/>
    <property type="match status" value="1"/>
</dbReference>
<dbReference type="InterPro" id="IPR036770">
    <property type="entry name" value="Ankyrin_rpt-contain_sf"/>
</dbReference>
<keyword evidence="3" id="KW-1185">Reference proteome</keyword>
<dbReference type="InterPro" id="IPR052050">
    <property type="entry name" value="SecEffector_AnkRepeat"/>
</dbReference>
<evidence type="ECO:0008006" key="4">
    <source>
        <dbReference type="Google" id="ProtNLM"/>
    </source>
</evidence>
<dbReference type="SMR" id="G4Z8Z1"/>
<organism evidence="2 3">
    <name type="scientific">Phytophthora sojae (strain P6497)</name>
    <name type="common">Soybean stem and root rot agent</name>
    <name type="synonym">Phytophthora megasperma f. sp. glycines</name>
    <dbReference type="NCBI Taxonomy" id="1094619"/>
    <lineage>
        <taxon>Eukaryota</taxon>
        <taxon>Sar</taxon>
        <taxon>Stramenopiles</taxon>
        <taxon>Oomycota</taxon>
        <taxon>Peronosporomycetes</taxon>
        <taxon>Peronosporales</taxon>
        <taxon>Peronosporaceae</taxon>
        <taxon>Phytophthora</taxon>
    </lineage>
</organism>
<dbReference type="GeneID" id="20656452"/>
<dbReference type="AlphaFoldDB" id="G4Z8Z1"/>
<dbReference type="PANTHER" id="PTHR46586:SF3">
    <property type="entry name" value="ANKYRIN REPEAT-CONTAINING PROTEIN"/>
    <property type="match status" value="1"/>
</dbReference>